<dbReference type="OrthoDB" id="3678908at2"/>
<keyword evidence="4" id="KW-1185">Reference proteome</keyword>
<feature type="compositionally biased region" description="Polar residues" evidence="1">
    <location>
        <begin position="61"/>
        <end position="84"/>
    </location>
</feature>
<reference evidence="3 4" key="1">
    <citation type="submission" date="2018-12" db="EMBL/GenBank/DDBJ databases">
        <title>Amycolatopsis eburnea sp. nov. actinomycete associate with arbuscular mycorrhiza fungal spore.</title>
        <authorList>
            <person name="Lumyong S."/>
            <person name="Chaiya L."/>
        </authorList>
    </citation>
    <scope>NUCLEOTIDE SEQUENCE [LARGE SCALE GENOMIC DNA]</scope>
    <source>
        <strain evidence="3 4">GLM-1</strain>
    </source>
</reference>
<comment type="caution">
    <text evidence="3">The sequence shown here is derived from an EMBL/GenBank/DDBJ whole genome shotgun (WGS) entry which is preliminary data.</text>
</comment>
<organism evidence="3 4">
    <name type="scientific">Amycolatopsis eburnea</name>
    <dbReference type="NCBI Taxonomy" id="2267691"/>
    <lineage>
        <taxon>Bacteria</taxon>
        <taxon>Bacillati</taxon>
        <taxon>Actinomycetota</taxon>
        <taxon>Actinomycetes</taxon>
        <taxon>Pseudonocardiales</taxon>
        <taxon>Pseudonocardiaceae</taxon>
        <taxon>Amycolatopsis</taxon>
    </lineage>
</organism>
<keyword evidence="2" id="KW-0732">Signal</keyword>
<feature type="compositionally biased region" description="Polar residues" evidence="1">
    <location>
        <begin position="21"/>
        <end position="44"/>
    </location>
</feature>
<gene>
    <name evidence="3" type="ORF">EIY87_19420</name>
</gene>
<evidence type="ECO:0000256" key="2">
    <source>
        <dbReference type="SAM" id="SignalP"/>
    </source>
</evidence>
<protein>
    <submittedName>
        <fullName evidence="3">DUF3558 domain-containing protein</fullName>
    </submittedName>
</protein>
<dbReference type="RefSeq" id="WP_125310153.1">
    <property type="nucleotide sequence ID" value="NZ_RSEC01000039.1"/>
</dbReference>
<accession>A0A3R9EQY9</accession>
<dbReference type="EMBL" id="RSEC01000039">
    <property type="protein sequence ID" value="RSD17869.1"/>
    <property type="molecule type" value="Genomic_DNA"/>
</dbReference>
<dbReference type="InterPro" id="IPR024520">
    <property type="entry name" value="DUF3558"/>
</dbReference>
<dbReference type="AlphaFoldDB" id="A0A3R9EQY9"/>
<proteinExistence type="predicted"/>
<dbReference type="Proteomes" id="UP000267081">
    <property type="component" value="Unassembled WGS sequence"/>
</dbReference>
<feature type="region of interest" description="Disordered" evidence="1">
    <location>
        <begin position="21"/>
        <end position="95"/>
    </location>
</feature>
<feature type="signal peptide" evidence="2">
    <location>
        <begin position="1"/>
        <end position="21"/>
    </location>
</feature>
<name>A0A3R9EQY9_9PSEU</name>
<feature type="chain" id="PRO_5039192360" evidence="2">
    <location>
        <begin position="22"/>
        <end position="208"/>
    </location>
</feature>
<dbReference type="Pfam" id="PF12079">
    <property type="entry name" value="DUF3558"/>
    <property type="match status" value="1"/>
</dbReference>
<evidence type="ECO:0000256" key="1">
    <source>
        <dbReference type="SAM" id="MobiDB-lite"/>
    </source>
</evidence>
<evidence type="ECO:0000313" key="4">
    <source>
        <dbReference type="Proteomes" id="UP000267081"/>
    </source>
</evidence>
<sequence length="208" mass="21863">MRRTILLISASLLVLTACTQKNDGSPSASANTPGQASPPSSTDQVPGPGVPKVETPIDVTHFQQTPCDSLTPNQINDLLGSNITPKPEPTSPAGPSCIWNTPNISQAGVHVTFTNVDKLGLTSVYRARGTTYPFFKPLEPVDGYPLVAYDGEGDQSTKGRCTVAMGTSDTQTVDINIAQSEANIGKKDPCAAAREVAGKVLENLRNGK</sequence>
<dbReference type="PROSITE" id="PS51257">
    <property type="entry name" value="PROKAR_LIPOPROTEIN"/>
    <property type="match status" value="1"/>
</dbReference>
<evidence type="ECO:0000313" key="3">
    <source>
        <dbReference type="EMBL" id="RSD17869.1"/>
    </source>
</evidence>